<sequence>MKILSRIVLNLIFLVIGSLLFFAFLGVLGMATALISGAVFGILAGSLLPNLLKKRNDIDA</sequence>
<reference evidence="3" key="1">
    <citation type="journal article" date="2019" name="Int. J. Syst. Evol. Microbiol.">
        <title>The Global Catalogue of Microorganisms (GCM) 10K type strain sequencing project: providing services to taxonomists for standard genome sequencing and annotation.</title>
        <authorList>
            <consortium name="The Broad Institute Genomics Platform"/>
            <consortium name="The Broad Institute Genome Sequencing Center for Infectious Disease"/>
            <person name="Wu L."/>
            <person name="Ma J."/>
        </authorList>
    </citation>
    <scope>NUCLEOTIDE SEQUENCE [LARGE SCALE GENOMIC DNA]</scope>
    <source>
        <strain evidence="3">JCM 16704</strain>
    </source>
</reference>
<name>A0ABP7YZ50_9SPHI</name>
<gene>
    <name evidence="2" type="ORF">GCM10022216_26120</name>
</gene>
<evidence type="ECO:0000313" key="2">
    <source>
        <dbReference type="EMBL" id="GAA4143829.1"/>
    </source>
</evidence>
<evidence type="ECO:0000256" key="1">
    <source>
        <dbReference type="SAM" id="Phobius"/>
    </source>
</evidence>
<keyword evidence="1" id="KW-0812">Transmembrane</keyword>
<accession>A0ABP7YZ50</accession>
<comment type="caution">
    <text evidence="2">The sequence shown here is derived from an EMBL/GenBank/DDBJ whole genome shotgun (WGS) entry which is preliminary data.</text>
</comment>
<protein>
    <submittedName>
        <fullName evidence="2">Uncharacterized protein</fullName>
    </submittedName>
</protein>
<proteinExistence type="predicted"/>
<evidence type="ECO:0000313" key="3">
    <source>
        <dbReference type="Proteomes" id="UP001500101"/>
    </source>
</evidence>
<feature type="transmembrane region" description="Helical" evidence="1">
    <location>
        <begin position="33"/>
        <end position="52"/>
    </location>
</feature>
<feature type="transmembrane region" description="Helical" evidence="1">
    <location>
        <begin position="7"/>
        <end position="27"/>
    </location>
</feature>
<dbReference type="RefSeq" id="WP_344675199.1">
    <property type="nucleotide sequence ID" value="NZ_BAAAZI010000011.1"/>
</dbReference>
<keyword evidence="1" id="KW-0472">Membrane</keyword>
<keyword evidence="1" id="KW-1133">Transmembrane helix</keyword>
<keyword evidence="3" id="KW-1185">Reference proteome</keyword>
<dbReference type="Proteomes" id="UP001500101">
    <property type="component" value="Unassembled WGS sequence"/>
</dbReference>
<dbReference type="EMBL" id="BAAAZI010000011">
    <property type="protein sequence ID" value="GAA4143829.1"/>
    <property type="molecule type" value="Genomic_DNA"/>
</dbReference>
<organism evidence="2 3">
    <name type="scientific">Sphingobacterium kyonggiense</name>
    <dbReference type="NCBI Taxonomy" id="714075"/>
    <lineage>
        <taxon>Bacteria</taxon>
        <taxon>Pseudomonadati</taxon>
        <taxon>Bacteroidota</taxon>
        <taxon>Sphingobacteriia</taxon>
        <taxon>Sphingobacteriales</taxon>
        <taxon>Sphingobacteriaceae</taxon>
        <taxon>Sphingobacterium</taxon>
    </lineage>
</organism>